<organism evidence="2 3">
    <name type="scientific">Streptomyces coacervatus</name>
    <dbReference type="NCBI Taxonomy" id="647381"/>
    <lineage>
        <taxon>Bacteria</taxon>
        <taxon>Bacillati</taxon>
        <taxon>Actinomycetota</taxon>
        <taxon>Actinomycetes</taxon>
        <taxon>Kitasatosporales</taxon>
        <taxon>Streptomycetaceae</taxon>
        <taxon>Streptomyces</taxon>
    </lineage>
</organism>
<sequence>MRGILRSYAAPGAAGPDSVARVHRTTTTATLLVTVAVSALTGCVTVQRPPSSGPPPAPPRPSAPLPDDAADPQIVQAPVHEALQRTGPSRPPARKTPQQHGPSAPAEQPTAPHSHPRPRPRAAHPESGHHRKPRAEVPDGPRSAPKNTDVCALGREYGGWRADSPEAVICKQAYGS</sequence>
<evidence type="ECO:0000313" key="2">
    <source>
        <dbReference type="EMBL" id="GAA3783378.1"/>
    </source>
</evidence>
<proteinExistence type="predicted"/>
<comment type="caution">
    <text evidence="2">The sequence shown here is derived from an EMBL/GenBank/DDBJ whole genome shotgun (WGS) entry which is preliminary data.</text>
</comment>
<feature type="region of interest" description="Disordered" evidence="1">
    <location>
        <begin position="46"/>
        <end position="150"/>
    </location>
</feature>
<evidence type="ECO:0000256" key="1">
    <source>
        <dbReference type="SAM" id="MobiDB-lite"/>
    </source>
</evidence>
<dbReference type="EMBL" id="BAABDE010000007">
    <property type="protein sequence ID" value="GAA3783378.1"/>
    <property type="molecule type" value="Genomic_DNA"/>
</dbReference>
<name>A0ABP7H8K1_9ACTN</name>
<reference evidence="3" key="1">
    <citation type="journal article" date="2019" name="Int. J. Syst. Evol. Microbiol.">
        <title>The Global Catalogue of Microorganisms (GCM) 10K type strain sequencing project: providing services to taxonomists for standard genome sequencing and annotation.</title>
        <authorList>
            <consortium name="The Broad Institute Genomics Platform"/>
            <consortium name="The Broad Institute Genome Sequencing Center for Infectious Disease"/>
            <person name="Wu L."/>
            <person name="Ma J."/>
        </authorList>
    </citation>
    <scope>NUCLEOTIDE SEQUENCE [LARGE SCALE GENOMIC DNA]</scope>
    <source>
        <strain evidence="3">JCM 17138</strain>
    </source>
</reference>
<keyword evidence="3" id="KW-1185">Reference proteome</keyword>
<accession>A0ABP7H8K1</accession>
<protein>
    <recommendedName>
        <fullName evidence="4">Lipoprotein</fullName>
    </recommendedName>
</protein>
<evidence type="ECO:0008006" key="4">
    <source>
        <dbReference type="Google" id="ProtNLM"/>
    </source>
</evidence>
<gene>
    <name evidence="2" type="ORF">GCM10022403_017450</name>
</gene>
<evidence type="ECO:0000313" key="3">
    <source>
        <dbReference type="Proteomes" id="UP001501009"/>
    </source>
</evidence>
<dbReference type="Proteomes" id="UP001501009">
    <property type="component" value="Unassembled WGS sequence"/>
</dbReference>
<feature type="compositionally biased region" description="Basic and acidic residues" evidence="1">
    <location>
        <begin position="123"/>
        <end position="139"/>
    </location>
</feature>
<feature type="compositionally biased region" description="Pro residues" evidence="1">
    <location>
        <begin position="51"/>
        <end position="64"/>
    </location>
</feature>